<dbReference type="InterPro" id="IPR043130">
    <property type="entry name" value="CDP-OH_PTrfase_TM_dom"/>
</dbReference>
<reference evidence="3 4" key="1">
    <citation type="journal article" date="2024" name="Science">
        <title>Giant polyketide synthase enzymes in the biosynthesis of giant marine polyether toxins.</title>
        <authorList>
            <person name="Fallon T.R."/>
            <person name="Shende V.V."/>
            <person name="Wierzbicki I.H."/>
            <person name="Pendleton A.L."/>
            <person name="Watervoot N.F."/>
            <person name="Auber R.P."/>
            <person name="Gonzalez D.J."/>
            <person name="Wisecaver J.H."/>
            <person name="Moore B.S."/>
        </authorList>
    </citation>
    <scope>NUCLEOTIDE SEQUENCE [LARGE SCALE GENOMIC DNA]</scope>
    <source>
        <strain evidence="3 4">12B1</strain>
    </source>
</reference>
<proteinExistence type="inferred from homology"/>
<dbReference type="Proteomes" id="UP001515480">
    <property type="component" value="Unassembled WGS sequence"/>
</dbReference>
<dbReference type="GO" id="GO:0008654">
    <property type="term" value="P:phospholipid biosynthetic process"/>
    <property type="evidence" value="ECO:0007669"/>
    <property type="project" value="InterPro"/>
</dbReference>
<dbReference type="Gene3D" id="1.20.120.1760">
    <property type="match status" value="1"/>
</dbReference>
<accession>A0AB34IJX2</accession>
<dbReference type="InterPro" id="IPR048254">
    <property type="entry name" value="CDP_ALCOHOL_P_TRANSF_CS"/>
</dbReference>
<name>A0AB34IJX2_PRYPA</name>
<comment type="caution">
    <text evidence="3">The sequence shown here is derived from an EMBL/GenBank/DDBJ whole genome shotgun (WGS) entry which is preliminary data.</text>
</comment>
<evidence type="ECO:0000313" key="3">
    <source>
        <dbReference type="EMBL" id="KAL1499271.1"/>
    </source>
</evidence>
<evidence type="ECO:0000313" key="4">
    <source>
        <dbReference type="Proteomes" id="UP001515480"/>
    </source>
</evidence>
<dbReference type="PROSITE" id="PS00379">
    <property type="entry name" value="CDP_ALCOHOL_P_TRANSF"/>
    <property type="match status" value="1"/>
</dbReference>
<evidence type="ECO:0000256" key="2">
    <source>
        <dbReference type="RuleBase" id="RU003750"/>
    </source>
</evidence>
<gene>
    <name evidence="3" type="ORF">AB1Y20_011481</name>
</gene>
<dbReference type="InterPro" id="IPR000462">
    <property type="entry name" value="CDP-OH_P_trans"/>
</dbReference>
<sequence>MNGTMRPSFFLLDPKRIPFWLYPPNLIGYLRVASLLVALLEPNPGSSLAVRSLCLSLALDFIDGPLARKLGMCTQFGDLLDHVADHITMFWLVYITTDSQLNAALNGLHCAVALGYMAVTGHYFKHSAAGNVVTRAIEANNYFNMPSLLWNANSWLIPLVKLSYAVEHGLPRTASTELVDVCDFLGCAVSTAYTIAVLWPSRTQGKAASSTFARGEEKSRAD</sequence>
<dbReference type="GO" id="GO:0016020">
    <property type="term" value="C:membrane"/>
    <property type="evidence" value="ECO:0007669"/>
    <property type="project" value="InterPro"/>
</dbReference>
<dbReference type="AlphaFoldDB" id="A0AB34IJX2"/>
<evidence type="ECO:0000256" key="1">
    <source>
        <dbReference type="ARBA" id="ARBA00022679"/>
    </source>
</evidence>
<comment type="similarity">
    <text evidence="2">Belongs to the CDP-alcohol phosphatidyltransferase class-I family.</text>
</comment>
<dbReference type="Pfam" id="PF01066">
    <property type="entry name" value="CDP-OH_P_transf"/>
    <property type="match status" value="1"/>
</dbReference>
<keyword evidence="1 2" id="KW-0808">Transferase</keyword>
<organism evidence="3 4">
    <name type="scientific">Prymnesium parvum</name>
    <name type="common">Toxic golden alga</name>
    <dbReference type="NCBI Taxonomy" id="97485"/>
    <lineage>
        <taxon>Eukaryota</taxon>
        <taxon>Haptista</taxon>
        <taxon>Haptophyta</taxon>
        <taxon>Prymnesiophyceae</taxon>
        <taxon>Prymnesiales</taxon>
        <taxon>Prymnesiaceae</taxon>
        <taxon>Prymnesium</taxon>
    </lineage>
</organism>
<evidence type="ECO:0008006" key="5">
    <source>
        <dbReference type="Google" id="ProtNLM"/>
    </source>
</evidence>
<keyword evidence="4" id="KW-1185">Reference proteome</keyword>
<dbReference type="EMBL" id="JBGBPQ010000025">
    <property type="protein sequence ID" value="KAL1499271.1"/>
    <property type="molecule type" value="Genomic_DNA"/>
</dbReference>
<protein>
    <recommendedName>
        <fullName evidence="5">CDP-diacylglycerol--inositol 3-phosphatidyltransferase</fullName>
    </recommendedName>
</protein>
<dbReference type="GO" id="GO:0016780">
    <property type="term" value="F:phosphotransferase activity, for other substituted phosphate groups"/>
    <property type="evidence" value="ECO:0007669"/>
    <property type="project" value="InterPro"/>
</dbReference>